<dbReference type="RefSeq" id="WP_101467486.1">
    <property type="nucleotide sequence ID" value="NZ_PJMW01000002.1"/>
</dbReference>
<keyword evidence="4" id="KW-1185">Reference proteome</keyword>
<dbReference type="GO" id="GO:0003723">
    <property type="term" value="F:RNA binding"/>
    <property type="evidence" value="ECO:0007669"/>
    <property type="project" value="InterPro"/>
</dbReference>
<dbReference type="SMART" id="SM01012">
    <property type="entry name" value="ANTAR"/>
    <property type="match status" value="1"/>
</dbReference>
<dbReference type="Pfam" id="PF08447">
    <property type="entry name" value="PAS_3"/>
    <property type="match status" value="1"/>
</dbReference>
<dbReference type="Proteomes" id="UP000233766">
    <property type="component" value="Unassembled WGS sequence"/>
</dbReference>
<dbReference type="EMBL" id="PJMW01000002">
    <property type="protein sequence ID" value="PKV81840.1"/>
    <property type="molecule type" value="Genomic_DNA"/>
</dbReference>
<evidence type="ECO:0000259" key="1">
    <source>
        <dbReference type="PROSITE" id="PS50112"/>
    </source>
</evidence>
<organism evidence="3 4">
    <name type="scientific">Nocardia fluminea</name>
    <dbReference type="NCBI Taxonomy" id="134984"/>
    <lineage>
        <taxon>Bacteria</taxon>
        <taxon>Bacillati</taxon>
        <taxon>Actinomycetota</taxon>
        <taxon>Actinomycetes</taxon>
        <taxon>Mycobacteriales</taxon>
        <taxon>Nocardiaceae</taxon>
        <taxon>Nocardia</taxon>
    </lineage>
</organism>
<dbReference type="InterPro" id="IPR005561">
    <property type="entry name" value="ANTAR"/>
</dbReference>
<dbReference type="InterPro" id="IPR035965">
    <property type="entry name" value="PAS-like_dom_sf"/>
</dbReference>
<feature type="domain" description="PAS" evidence="1">
    <location>
        <begin position="40"/>
        <end position="85"/>
    </location>
</feature>
<dbReference type="InterPro" id="IPR013655">
    <property type="entry name" value="PAS_fold_3"/>
</dbReference>
<proteinExistence type="predicted"/>
<comment type="caution">
    <text evidence="3">The sequence shown here is derived from an EMBL/GenBank/DDBJ whole genome shotgun (WGS) entry which is preliminary data.</text>
</comment>
<evidence type="ECO:0000313" key="4">
    <source>
        <dbReference type="Proteomes" id="UP000233766"/>
    </source>
</evidence>
<dbReference type="SUPFAM" id="SSF55785">
    <property type="entry name" value="PYP-like sensor domain (PAS domain)"/>
    <property type="match status" value="1"/>
</dbReference>
<dbReference type="InterPro" id="IPR000014">
    <property type="entry name" value="PAS"/>
</dbReference>
<dbReference type="Pfam" id="PF03861">
    <property type="entry name" value="ANTAR"/>
    <property type="match status" value="1"/>
</dbReference>
<evidence type="ECO:0000313" key="3">
    <source>
        <dbReference type="EMBL" id="PKV81840.1"/>
    </source>
</evidence>
<dbReference type="Gene3D" id="3.30.450.20">
    <property type="entry name" value="PAS domain"/>
    <property type="match status" value="1"/>
</dbReference>
<dbReference type="OrthoDB" id="3787288at2"/>
<evidence type="ECO:0000259" key="2">
    <source>
        <dbReference type="PROSITE" id="PS50921"/>
    </source>
</evidence>
<gene>
    <name evidence="3" type="ORF">ATK86_6312</name>
</gene>
<feature type="domain" description="ANTAR" evidence="2">
    <location>
        <begin position="138"/>
        <end position="199"/>
    </location>
</feature>
<dbReference type="InterPro" id="IPR036388">
    <property type="entry name" value="WH-like_DNA-bd_sf"/>
</dbReference>
<reference evidence="3 4" key="1">
    <citation type="submission" date="2017-12" db="EMBL/GenBank/DDBJ databases">
        <title>Sequencing the genomes of 1000 Actinobacteria strains.</title>
        <authorList>
            <person name="Klenk H.-P."/>
        </authorList>
    </citation>
    <scope>NUCLEOTIDE SEQUENCE [LARGE SCALE GENOMIC DNA]</scope>
    <source>
        <strain evidence="3 4">DSM 44489</strain>
    </source>
</reference>
<dbReference type="AlphaFoldDB" id="A0A2N3VJQ1"/>
<sequence>MTEPAPEDVGRDDDERLARVYRPACVGRFTFWFTTGRWEWSPEMYRMHGYAPGEVEPTTELLLAHEHPDDRDVLTGLISRTLTQGVPASSRQRFLDTTGHAHTVMVLAGRLLDDYGEPVATTGYYLDLSETVDAVATVAANEAIAEVLSRVVAARAVIEQAKGVLMQMYGMNAEQAFKVLVWRSQDANIKLRDVAVQVLEDLRLLPPPDPRTIAVFDHLLLTGHERIVCDHDS</sequence>
<name>A0A2N3VJQ1_9NOCA</name>
<dbReference type="Gene3D" id="1.10.10.10">
    <property type="entry name" value="Winged helix-like DNA-binding domain superfamily/Winged helix DNA-binding domain"/>
    <property type="match status" value="1"/>
</dbReference>
<accession>A0A2N3VJQ1</accession>
<dbReference type="PROSITE" id="PS50921">
    <property type="entry name" value="ANTAR"/>
    <property type="match status" value="1"/>
</dbReference>
<dbReference type="PROSITE" id="PS50112">
    <property type="entry name" value="PAS"/>
    <property type="match status" value="1"/>
</dbReference>
<protein>
    <submittedName>
        <fullName evidence="3">PAS domain S-box-containing protein</fullName>
    </submittedName>
</protein>